<keyword evidence="4" id="KW-1185">Reference proteome</keyword>
<name>A0A0D9PCT8_METAN</name>
<evidence type="ECO:0000313" key="4">
    <source>
        <dbReference type="Proteomes" id="UP000054544"/>
    </source>
</evidence>
<evidence type="ECO:0000256" key="2">
    <source>
        <dbReference type="SAM" id="Phobius"/>
    </source>
</evidence>
<feature type="transmembrane region" description="Helical" evidence="2">
    <location>
        <begin position="148"/>
        <end position="170"/>
    </location>
</feature>
<gene>
    <name evidence="3" type="ORF">H634G_00306</name>
</gene>
<dbReference type="EMBL" id="KE384719">
    <property type="protein sequence ID" value="KJK83943.1"/>
    <property type="molecule type" value="Genomic_DNA"/>
</dbReference>
<sequence length="490" mass="53818">MYSSYQLVWVIAACVLLFLTSFPAFVIFFCSLCIVRRKKDPARHWLLWFKTGFILFSLAGFSCFVVHLLAVLFSDLYLPNYDSIHSKDILPVQVEFDLLGTVLTNFSDICLILAISGLDEGILVAHNTEPSHGDGAVMPGTVQLADKIFHFSVYGLAGVLSILSVVAFAIGQHLYSAFGLASSRIGYDHSYVGSSYSQMELGKTSQLLSLTMYCMALAVVVCISVKSIITKVRCRGDKRVAMASTYLIVCDSLLVLRGSYNVGYAIAFKPRDGATNTPPSVFTVIDVIADTWPALVIFCVLFALGCKKRGLWSTKQPYTPGLLDISPQQSSRSYSRGTSQPSEADLEPNMQEPQMHEMLQVTSREHILPAPMPRHEIPRRPVHPPPLQGEQQQIRETLEAEGEDDSPPDYYSARHQVPPQPVPQHALPFTPVGAGEEAQAGPSFALPVQQGYDGRPLSGSPPPHADAMGLYHQADGRTPQSQPLPYNEKS</sequence>
<feature type="transmembrane region" description="Helical" evidence="2">
    <location>
        <begin position="6"/>
        <end position="35"/>
    </location>
</feature>
<dbReference type="AlphaFoldDB" id="A0A0D9PCT8"/>
<feature type="region of interest" description="Disordered" evidence="1">
    <location>
        <begin position="322"/>
        <end position="349"/>
    </location>
</feature>
<feature type="compositionally biased region" description="Polar residues" evidence="1">
    <location>
        <begin position="326"/>
        <end position="342"/>
    </location>
</feature>
<dbReference type="OrthoDB" id="5217806at2759"/>
<evidence type="ECO:0000256" key="1">
    <source>
        <dbReference type="SAM" id="MobiDB-lite"/>
    </source>
</evidence>
<dbReference type="Proteomes" id="UP000054544">
    <property type="component" value="Unassembled WGS sequence"/>
</dbReference>
<organism evidence="3 4">
    <name type="scientific">Metarhizium anisopliae BRIP 53293</name>
    <dbReference type="NCBI Taxonomy" id="1291518"/>
    <lineage>
        <taxon>Eukaryota</taxon>
        <taxon>Fungi</taxon>
        <taxon>Dikarya</taxon>
        <taxon>Ascomycota</taxon>
        <taxon>Pezizomycotina</taxon>
        <taxon>Sordariomycetes</taxon>
        <taxon>Hypocreomycetidae</taxon>
        <taxon>Hypocreales</taxon>
        <taxon>Clavicipitaceae</taxon>
        <taxon>Metarhizium</taxon>
    </lineage>
</organism>
<keyword evidence="2" id="KW-0472">Membrane</keyword>
<reference evidence="4" key="1">
    <citation type="journal article" date="2014" name="BMC Genomics">
        <title>The genome sequence of the biocontrol fungus Metarhizium anisopliae and comparative genomics of Metarhizium species.</title>
        <authorList>
            <person name="Pattemore J.A."/>
            <person name="Hane J.K."/>
            <person name="Williams A.H."/>
            <person name="Wilson B.A."/>
            <person name="Stodart B.J."/>
            <person name="Ash G.J."/>
        </authorList>
    </citation>
    <scope>NUCLEOTIDE SEQUENCE [LARGE SCALE GENOMIC DNA]</scope>
    <source>
        <strain evidence="4">BRIP 53293</strain>
    </source>
</reference>
<keyword evidence="2" id="KW-1133">Transmembrane helix</keyword>
<feature type="transmembrane region" description="Helical" evidence="2">
    <location>
        <begin position="47"/>
        <end position="78"/>
    </location>
</feature>
<proteinExistence type="predicted"/>
<protein>
    <submittedName>
        <fullName evidence="3">Uncharacterized protein</fullName>
    </submittedName>
</protein>
<accession>A0A0D9PCT8</accession>
<keyword evidence="2" id="KW-0812">Transmembrane</keyword>
<feature type="transmembrane region" description="Helical" evidence="2">
    <location>
        <begin position="280"/>
        <end position="306"/>
    </location>
</feature>
<feature type="region of interest" description="Disordered" evidence="1">
    <location>
        <begin position="372"/>
        <end position="490"/>
    </location>
</feature>
<evidence type="ECO:0000313" key="3">
    <source>
        <dbReference type="EMBL" id="KJK83943.1"/>
    </source>
</evidence>
<feature type="transmembrane region" description="Helical" evidence="2">
    <location>
        <begin position="207"/>
        <end position="228"/>
    </location>
</feature>
<feature type="transmembrane region" description="Helical" evidence="2">
    <location>
        <begin position="240"/>
        <end position="260"/>
    </location>
</feature>
<dbReference type="STRING" id="1291518.A0A0D9PCT8"/>